<name>S4XH60_9CORY</name>
<reference evidence="3 4" key="1">
    <citation type="submission" date="2012-06" db="EMBL/GenBank/DDBJ databases">
        <title>Complete genome sequence of Corynebacterium terpenotabidum Y-11 (=DSM 44721).</title>
        <authorList>
            <person name="Ruckert C."/>
            <person name="Albersmeier A."/>
            <person name="Al-Dilaimi A."/>
            <person name="Szczepanowski R."/>
            <person name="Kalinowski J."/>
        </authorList>
    </citation>
    <scope>NUCLEOTIDE SEQUENCE [LARGE SCALE GENOMIC DNA]</scope>
    <source>
        <strain evidence="3 4">Y-11</strain>
    </source>
</reference>
<dbReference type="Proteomes" id="UP000014809">
    <property type="component" value="Chromosome"/>
</dbReference>
<dbReference type="EMBL" id="CP003696">
    <property type="protein sequence ID" value="AGP29973.1"/>
    <property type="molecule type" value="Genomic_DNA"/>
</dbReference>
<keyword evidence="2" id="KW-0812">Transmembrane</keyword>
<feature type="compositionally biased region" description="Gly residues" evidence="1">
    <location>
        <begin position="137"/>
        <end position="149"/>
    </location>
</feature>
<feature type="region of interest" description="Disordered" evidence="1">
    <location>
        <begin position="1"/>
        <end position="78"/>
    </location>
</feature>
<feature type="transmembrane region" description="Helical" evidence="2">
    <location>
        <begin position="88"/>
        <end position="109"/>
    </location>
</feature>
<evidence type="ECO:0000313" key="4">
    <source>
        <dbReference type="Proteomes" id="UP000014809"/>
    </source>
</evidence>
<sequence>MTDQNQTNPQNSGGWNQNPYGSGAQGQYGQYGQYGQQDPTAWQSQANQPGQYGMPGMPGMQASQPVQQNVYGSPGTGNGNGGGNGKMISIIIAVVAVVVILACVLYFVLAGDDDDDTTGGTARDTVTSAPLDDTLTGDGGGSYDTGTGDGSLSSQWSSLIPSTITSHLEYCYDTTFNVNYVDGSGEPFEVDGASCYTVGAEPLGYQRVDILANTDRLTYLQSALAGNEAGVSGRIFAESGTVTVGISDVESTGPTLYYLDSSTSLSVEVIEFDDESEARAAAEEMGML</sequence>
<feature type="region of interest" description="Disordered" evidence="1">
    <location>
        <begin position="116"/>
        <end position="149"/>
    </location>
</feature>
<dbReference type="eggNOG" id="ENOG5031FS4">
    <property type="taxonomic scope" value="Bacteria"/>
</dbReference>
<dbReference type="KEGG" id="cter:A606_01590"/>
<evidence type="ECO:0000256" key="2">
    <source>
        <dbReference type="SAM" id="Phobius"/>
    </source>
</evidence>
<feature type="compositionally biased region" description="Low complexity" evidence="1">
    <location>
        <begin position="48"/>
        <end position="61"/>
    </location>
</feature>
<dbReference type="PATRIC" id="fig|1200352.3.peg.317"/>
<keyword evidence="2" id="KW-1133">Transmembrane helix</keyword>
<accession>S4XH60</accession>
<feature type="compositionally biased region" description="Polar residues" evidence="1">
    <location>
        <begin position="38"/>
        <end position="47"/>
    </location>
</feature>
<feature type="compositionally biased region" description="Polar residues" evidence="1">
    <location>
        <begin position="62"/>
        <end position="71"/>
    </location>
</feature>
<dbReference type="AlphaFoldDB" id="S4XH60"/>
<organism evidence="3 4">
    <name type="scientific">Corynebacterium terpenotabidum Y-11</name>
    <dbReference type="NCBI Taxonomy" id="1200352"/>
    <lineage>
        <taxon>Bacteria</taxon>
        <taxon>Bacillati</taxon>
        <taxon>Actinomycetota</taxon>
        <taxon>Actinomycetes</taxon>
        <taxon>Mycobacteriales</taxon>
        <taxon>Corynebacteriaceae</taxon>
        <taxon>Corynebacterium</taxon>
    </lineage>
</organism>
<gene>
    <name evidence="3" type="ORF">A606_01590</name>
</gene>
<evidence type="ECO:0000256" key="1">
    <source>
        <dbReference type="SAM" id="MobiDB-lite"/>
    </source>
</evidence>
<keyword evidence="4" id="KW-1185">Reference proteome</keyword>
<evidence type="ECO:0000313" key="3">
    <source>
        <dbReference type="EMBL" id="AGP29973.1"/>
    </source>
</evidence>
<feature type="compositionally biased region" description="Low complexity" evidence="1">
    <location>
        <begin position="20"/>
        <end position="37"/>
    </location>
</feature>
<feature type="compositionally biased region" description="Polar residues" evidence="1">
    <location>
        <begin position="1"/>
        <end position="19"/>
    </location>
</feature>
<dbReference type="HOGENOM" id="CLU_989428_0_0_11"/>
<dbReference type="RefSeq" id="WP_020440338.1">
    <property type="nucleotide sequence ID" value="NC_021663.1"/>
</dbReference>
<protein>
    <submittedName>
        <fullName evidence="3">Uncharacterized protein</fullName>
    </submittedName>
</protein>
<keyword evidence="2" id="KW-0472">Membrane</keyword>
<proteinExistence type="predicted"/>